<dbReference type="InterPro" id="IPR002933">
    <property type="entry name" value="Peptidase_M20"/>
</dbReference>
<gene>
    <name evidence="11" type="primary">argE</name>
    <name evidence="11" type="ORF">C1706_07280</name>
</gene>
<dbReference type="GO" id="GO:0008777">
    <property type="term" value="F:acetylornithine deacetylase activity"/>
    <property type="evidence" value="ECO:0007669"/>
    <property type="project" value="TreeGrafter"/>
</dbReference>
<dbReference type="GO" id="GO:0006526">
    <property type="term" value="P:L-arginine biosynthetic process"/>
    <property type="evidence" value="ECO:0007669"/>
    <property type="project" value="UniProtKB-KW"/>
</dbReference>
<evidence type="ECO:0000256" key="7">
    <source>
        <dbReference type="ARBA" id="ARBA00022801"/>
    </source>
</evidence>
<organism evidence="11 12">
    <name type="scientific">Propioniciclava flava</name>
    <dbReference type="NCBI Taxonomy" id="2072026"/>
    <lineage>
        <taxon>Bacteria</taxon>
        <taxon>Bacillati</taxon>
        <taxon>Actinomycetota</taxon>
        <taxon>Actinomycetes</taxon>
        <taxon>Propionibacteriales</taxon>
        <taxon>Propionibacteriaceae</taxon>
        <taxon>Propioniciclava</taxon>
    </lineage>
</organism>
<dbReference type="Proteomes" id="UP000290624">
    <property type="component" value="Unassembled WGS sequence"/>
</dbReference>
<dbReference type="Pfam" id="PF01546">
    <property type="entry name" value="Peptidase_M20"/>
    <property type="match status" value="1"/>
</dbReference>
<evidence type="ECO:0000256" key="8">
    <source>
        <dbReference type="ARBA" id="ARBA00022833"/>
    </source>
</evidence>
<dbReference type="AlphaFoldDB" id="A0A4Q2EFN7"/>
<dbReference type="OrthoDB" id="7055905at2"/>
<keyword evidence="3" id="KW-0963">Cytoplasm</keyword>
<evidence type="ECO:0000259" key="10">
    <source>
        <dbReference type="Pfam" id="PF07687"/>
    </source>
</evidence>
<dbReference type="InterPro" id="IPR001261">
    <property type="entry name" value="ArgE/DapE_CS"/>
</dbReference>
<dbReference type="RefSeq" id="WP_129458569.1">
    <property type="nucleotide sequence ID" value="NZ_PPCV01000004.1"/>
</dbReference>
<evidence type="ECO:0000256" key="5">
    <source>
        <dbReference type="ARBA" id="ARBA00022605"/>
    </source>
</evidence>
<feature type="domain" description="Peptidase M20 dimerisation" evidence="10">
    <location>
        <begin position="178"/>
        <end position="287"/>
    </location>
</feature>
<dbReference type="Gene3D" id="3.40.630.10">
    <property type="entry name" value="Zn peptidases"/>
    <property type="match status" value="1"/>
</dbReference>
<sequence length="389" mass="41304">MSAPSSDVLTWLQKLIAIDTTSRDSNLPLIELVADHARGLGLEPQVFPTPDGRKANLLVTVPDADGNTGGGVLLSGHSDVVPTDGQDWTSDPYTLTERDGLLYGRGVTDMKGFDAVAVNALAALVAHPLRTPVHVALTYDEEIGCVGAQPLVDSWHDLGVLPEIVFVGEPTSMRMIRAHKSINLVQVSFTGVPAHSSLTASGVNAIEYAALLVRYWRDQADAWRTEGPYDEAYPLPYTTGSVNLFTGGNGVNIVPESASVTLEFRSIAETDDRAVLDAVVAYCRDLEAQMQAEHPQAKVEVTIVAETVGLDTPADAPAVQLGTELGLEVQADKVTYGTEAGIFAGGGMSAVVCGPGDIAQAHKPDEFIDPDQLAQCEAFVARLVEYARA</sequence>
<dbReference type="GO" id="GO:0046872">
    <property type="term" value="F:metal ion binding"/>
    <property type="evidence" value="ECO:0007669"/>
    <property type="project" value="UniProtKB-KW"/>
</dbReference>
<evidence type="ECO:0000256" key="1">
    <source>
        <dbReference type="ARBA" id="ARBA00001947"/>
    </source>
</evidence>
<dbReference type="InterPro" id="IPR036264">
    <property type="entry name" value="Bact_exopeptidase_dim_dom"/>
</dbReference>
<dbReference type="EMBL" id="PPCV01000004">
    <property type="protein sequence ID" value="RXW32347.1"/>
    <property type="molecule type" value="Genomic_DNA"/>
</dbReference>
<dbReference type="GO" id="GO:0006508">
    <property type="term" value="P:proteolysis"/>
    <property type="evidence" value="ECO:0007669"/>
    <property type="project" value="InterPro"/>
</dbReference>
<protein>
    <submittedName>
        <fullName evidence="11">Acetylornithine deacetylase</fullName>
    </submittedName>
</protein>
<comment type="caution">
    <text evidence="11">The sequence shown here is derived from an EMBL/GenBank/DDBJ whole genome shotgun (WGS) entry which is preliminary data.</text>
</comment>
<dbReference type="PRINTS" id="PR00934">
    <property type="entry name" value="XHISDIPTASE"/>
</dbReference>
<dbReference type="InterPro" id="IPR011650">
    <property type="entry name" value="Peptidase_M20_dimer"/>
</dbReference>
<evidence type="ECO:0000256" key="9">
    <source>
        <dbReference type="ARBA" id="ARBA00023285"/>
    </source>
</evidence>
<reference evidence="11 12" key="1">
    <citation type="submission" date="2018-01" db="EMBL/GenBank/DDBJ databases">
        <title>Lactibacter flavus gen. nov., sp. nov., a novel bacterium of the family Propionibacteriaceae isolated from raw milk and dairy products.</title>
        <authorList>
            <person name="Wenning M."/>
            <person name="Breitenwieser F."/>
            <person name="Huptas C."/>
            <person name="von Neubeck M."/>
            <person name="Busse H.-J."/>
            <person name="Scherer S."/>
        </authorList>
    </citation>
    <scope>NUCLEOTIDE SEQUENCE [LARGE SCALE GENOMIC DNA]</scope>
    <source>
        <strain evidence="11 12">VG341</strain>
    </source>
</reference>
<dbReference type="SUPFAM" id="SSF55031">
    <property type="entry name" value="Bacterial exopeptidase dimerisation domain"/>
    <property type="match status" value="1"/>
</dbReference>
<evidence type="ECO:0000256" key="3">
    <source>
        <dbReference type="ARBA" id="ARBA00022490"/>
    </source>
</evidence>
<comment type="similarity">
    <text evidence="2">Belongs to the peptidase M20A family. ArgE subfamily.</text>
</comment>
<dbReference type="NCBIfam" id="NF005710">
    <property type="entry name" value="PRK07522.1"/>
    <property type="match status" value="1"/>
</dbReference>
<dbReference type="PANTHER" id="PTHR43808:SF31">
    <property type="entry name" value="N-ACETYL-L-CITRULLINE DEACETYLASE"/>
    <property type="match status" value="1"/>
</dbReference>
<keyword evidence="4" id="KW-0055">Arginine biosynthesis</keyword>
<keyword evidence="9" id="KW-0170">Cobalt</keyword>
<evidence type="ECO:0000256" key="2">
    <source>
        <dbReference type="ARBA" id="ARBA00005691"/>
    </source>
</evidence>
<dbReference type="Gene3D" id="3.30.70.360">
    <property type="match status" value="1"/>
</dbReference>
<dbReference type="SUPFAM" id="SSF53187">
    <property type="entry name" value="Zn-dependent exopeptidases"/>
    <property type="match status" value="1"/>
</dbReference>
<evidence type="ECO:0000256" key="6">
    <source>
        <dbReference type="ARBA" id="ARBA00022723"/>
    </source>
</evidence>
<dbReference type="InterPro" id="IPR010169">
    <property type="entry name" value="AcOrn-deacetyl"/>
</dbReference>
<comment type="cofactor">
    <cofactor evidence="1">
        <name>Zn(2+)</name>
        <dbReference type="ChEBI" id="CHEBI:29105"/>
    </cofactor>
</comment>
<accession>A0A4Q2EFN7</accession>
<proteinExistence type="inferred from homology"/>
<dbReference type="CDD" id="cd03894">
    <property type="entry name" value="M20_ArgE"/>
    <property type="match status" value="1"/>
</dbReference>
<keyword evidence="7" id="KW-0378">Hydrolase</keyword>
<evidence type="ECO:0000256" key="4">
    <source>
        <dbReference type="ARBA" id="ARBA00022571"/>
    </source>
</evidence>
<dbReference type="InterPro" id="IPR001160">
    <property type="entry name" value="Peptidase_M20C"/>
</dbReference>
<evidence type="ECO:0000313" key="11">
    <source>
        <dbReference type="EMBL" id="RXW32347.1"/>
    </source>
</evidence>
<dbReference type="PANTHER" id="PTHR43808">
    <property type="entry name" value="ACETYLORNITHINE DEACETYLASE"/>
    <property type="match status" value="1"/>
</dbReference>
<keyword evidence="8" id="KW-0862">Zinc</keyword>
<keyword evidence="6" id="KW-0479">Metal-binding</keyword>
<name>A0A4Q2EFN7_9ACTN</name>
<dbReference type="InterPro" id="IPR050072">
    <property type="entry name" value="Peptidase_M20A"/>
</dbReference>
<dbReference type="PROSITE" id="PS00758">
    <property type="entry name" value="ARGE_DAPE_CPG2_1"/>
    <property type="match status" value="1"/>
</dbReference>
<keyword evidence="12" id="KW-1185">Reference proteome</keyword>
<dbReference type="NCBIfam" id="TIGR01892">
    <property type="entry name" value="AcOrn-deacetyl"/>
    <property type="match status" value="1"/>
</dbReference>
<dbReference type="Pfam" id="PF07687">
    <property type="entry name" value="M20_dimer"/>
    <property type="match status" value="1"/>
</dbReference>
<keyword evidence="5" id="KW-0028">Amino-acid biosynthesis</keyword>
<evidence type="ECO:0000313" key="12">
    <source>
        <dbReference type="Proteomes" id="UP000290624"/>
    </source>
</evidence>